<proteinExistence type="predicted"/>
<evidence type="ECO:0000313" key="1">
    <source>
        <dbReference type="EMBL" id="KAK7412500.1"/>
    </source>
</evidence>
<protein>
    <submittedName>
        <fullName evidence="1">Uncharacterized protein</fullName>
    </submittedName>
</protein>
<dbReference type="Proteomes" id="UP001386955">
    <property type="component" value="Unassembled WGS sequence"/>
</dbReference>
<name>A0AAN9XW11_PSOTE</name>
<sequence>MKVQTRVKPGKEDYIRCQERYANAKFGTFKFRISPVRTCFHKSIRIQVMYGAGIAIGPIDKIEKEGSRVEAMNSIFVNPDRELVG</sequence>
<gene>
    <name evidence="1" type="ORF">VNO78_03964</name>
</gene>
<accession>A0AAN9XW11</accession>
<comment type="caution">
    <text evidence="1">The sequence shown here is derived from an EMBL/GenBank/DDBJ whole genome shotgun (WGS) entry which is preliminary data.</text>
</comment>
<dbReference type="AlphaFoldDB" id="A0AAN9XW11"/>
<dbReference type="EMBL" id="JAYMYS010000001">
    <property type="protein sequence ID" value="KAK7412500.1"/>
    <property type="molecule type" value="Genomic_DNA"/>
</dbReference>
<keyword evidence="2" id="KW-1185">Reference proteome</keyword>
<evidence type="ECO:0000313" key="2">
    <source>
        <dbReference type="Proteomes" id="UP001386955"/>
    </source>
</evidence>
<organism evidence="1 2">
    <name type="scientific">Psophocarpus tetragonolobus</name>
    <name type="common">Winged bean</name>
    <name type="synonym">Dolichos tetragonolobus</name>
    <dbReference type="NCBI Taxonomy" id="3891"/>
    <lineage>
        <taxon>Eukaryota</taxon>
        <taxon>Viridiplantae</taxon>
        <taxon>Streptophyta</taxon>
        <taxon>Embryophyta</taxon>
        <taxon>Tracheophyta</taxon>
        <taxon>Spermatophyta</taxon>
        <taxon>Magnoliopsida</taxon>
        <taxon>eudicotyledons</taxon>
        <taxon>Gunneridae</taxon>
        <taxon>Pentapetalae</taxon>
        <taxon>rosids</taxon>
        <taxon>fabids</taxon>
        <taxon>Fabales</taxon>
        <taxon>Fabaceae</taxon>
        <taxon>Papilionoideae</taxon>
        <taxon>50 kb inversion clade</taxon>
        <taxon>NPAAA clade</taxon>
        <taxon>indigoferoid/millettioid clade</taxon>
        <taxon>Phaseoleae</taxon>
        <taxon>Psophocarpus</taxon>
    </lineage>
</organism>
<reference evidence="1 2" key="1">
    <citation type="submission" date="2024-01" db="EMBL/GenBank/DDBJ databases">
        <title>The genomes of 5 underutilized Papilionoideae crops provide insights into root nodulation and disease resistanc.</title>
        <authorList>
            <person name="Jiang F."/>
        </authorList>
    </citation>
    <scope>NUCLEOTIDE SEQUENCE [LARGE SCALE GENOMIC DNA]</scope>
    <source>
        <strain evidence="1">DUOXIRENSHENG_FW03</strain>
        <tissue evidence="1">Leaves</tissue>
    </source>
</reference>